<proteinExistence type="predicted"/>
<evidence type="ECO:0000313" key="1">
    <source>
        <dbReference type="EMBL" id="MDH2334564.1"/>
    </source>
</evidence>
<accession>A0AAN3R1B2</accession>
<dbReference type="Proteomes" id="UP001222958">
    <property type="component" value="Unassembled WGS sequence"/>
</dbReference>
<sequence length="51" mass="5720">MSEEDFWNSTPAKIIALADVHININKASSKTDKKINTNDNIKTTELICLDD</sequence>
<name>A0AAN3R1B2_CLOPF</name>
<protein>
    <submittedName>
        <fullName evidence="1">Uncharacterized protein</fullName>
    </submittedName>
</protein>
<reference evidence="1" key="1">
    <citation type="submission" date="2023-04" db="EMBL/GenBank/DDBJ databases">
        <title>Epidemiological investigation of Clostridium perfringens isolated from cattle.</title>
        <authorList>
            <person name="Tian R."/>
        </authorList>
    </citation>
    <scope>NUCLEOTIDE SEQUENCE</scope>
    <source>
        <strain evidence="1">ZWCP172</strain>
    </source>
</reference>
<dbReference type="AlphaFoldDB" id="A0AAN3R1B2"/>
<evidence type="ECO:0000313" key="2">
    <source>
        <dbReference type="Proteomes" id="UP001222958"/>
    </source>
</evidence>
<dbReference type="RefSeq" id="WP_279856507.1">
    <property type="nucleotide sequence ID" value="NZ_JARVUX010000001.1"/>
</dbReference>
<dbReference type="EMBL" id="JARVUX010000001">
    <property type="protein sequence ID" value="MDH2334564.1"/>
    <property type="molecule type" value="Genomic_DNA"/>
</dbReference>
<organism evidence="1 2">
    <name type="scientific">Clostridium perfringens</name>
    <dbReference type="NCBI Taxonomy" id="1502"/>
    <lineage>
        <taxon>Bacteria</taxon>
        <taxon>Bacillati</taxon>
        <taxon>Bacillota</taxon>
        <taxon>Clostridia</taxon>
        <taxon>Eubacteriales</taxon>
        <taxon>Clostridiaceae</taxon>
        <taxon>Clostridium</taxon>
    </lineage>
</organism>
<gene>
    <name evidence="1" type="ORF">QDQ28_00020</name>
</gene>
<comment type="caution">
    <text evidence="1">The sequence shown here is derived from an EMBL/GenBank/DDBJ whole genome shotgun (WGS) entry which is preliminary data.</text>
</comment>